<evidence type="ECO:0000259" key="3">
    <source>
        <dbReference type="SMART" id="SM01093"/>
    </source>
</evidence>
<feature type="disulfide bond" evidence="1">
    <location>
        <begin position="100"/>
        <end position="109"/>
    </location>
</feature>
<dbReference type="EMBL" id="JALJOR010000008">
    <property type="protein sequence ID" value="KAK9812842.1"/>
    <property type="molecule type" value="Genomic_DNA"/>
</dbReference>
<evidence type="ECO:0000313" key="4">
    <source>
        <dbReference type="EMBL" id="KAK9812842.1"/>
    </source>
</evidence>
<gene>
    <name evidence="4" type="ORF">WJX72_004614</name>
</gene>
<dbReference type="GO" id="GO:0080153">
    <property type="term" value="P:negative regulation of reductive pentose-phosphate cycle"/>
    <property type="evidence" value="ECO:0007669"/>
    <property type="project" value="TreeGrafter"/>
</dbReference>
<feature type="region of interest" description="Disordered" evidence="2">
    <location>
        <begin position="84"/>
        <end position="106"/>
    </location>
</feature>
<dbReference type="InterPro" id="IPR039314">
    <property type="entry name" value="CP12-like"/>
</dbReference>
<dbReference type="Pfam" id="PF02672">
    <property type="entry name" value="CP12"/>
    <property type="match status" value="1"/>
</dbReference>
<evidence type="ECO:0000256" key="1">
    <source>
        <dbReference type="PIRSR" id="PIRSR639314-50"/>
    </source>
</evidence>
<sequence>MASMIVLTTRPAVLPVRATSLHCSRLNALTSQPRLRVIRRADPKGDKSAVETAIESAKETCEQGTTGECAAAWDEVEELSASAADKKAAAASSDPLEQYCDDNPEADECRVYED</sequence>
<reference evidence="4 5" key="1">
    <citation type="journal article" date="2024" name="Nat. Commun.">
        <title>Phylogenomics reveals the evolutionary origins of lichenization in chlorophyte algae.</title>
        <authorList>
            <person name="Puginier C."/>
            <person name="Libourel C."/>
            <person name="Otte J."/>
            <person name="Skaloud P."/>
            <person name="Haon M."/>
            <person name="Grisel S."/>
            <person name="Petersen M."/>
            <person name="Berrin J.G."/>
            <person name="Delaux P.M."/>
            <person name="Dal Grande F."/>
            <person name="Keller J."/>
        </authorList>
    </citation>
    <scope>NUCLEOTIDE SEQUENCE [LARGE SCALE GENOMIC DNA]</scope>
    <source>
        <strain evidence="4 5">SAG 2043</strain>
    </source>
</reference>
<evidence type="ECO:0000256" key="2">
    <source>
        <dbReference type="SAM" id="MobiDB-lite"/>
    </source>
</evidence>
<keyword evidence="5" id="KW-1185">Reference proteome</keyword>
<dbReference type="PANTHER" id="PTHR33921">
    <property type="entry name" value="CALVIN CYCLE PROTEIN CP12-2, CHLOROPLASTIC"/>
    <property type="match status" value="1"/>
</dbReference>
<name>A0AAW1PWP9_9CHLO</name>
<evidence type="ECO:0000313" key="5">
    <source>
        <dbReference type="Proteomes" id="UP001489004"/>
    </source>
</evidence>
<dbReference type="SMART" id="SM01093">
    <property type="entry name" value="CP12"/>
    <property type="match status" value="1"/>
</dbReference>
<dbReference type="Proteomes" id="UP001489004">
    <property type="component" value="Unassembled WGS sequence"/>
</dbReference>
<comment type="caution">
    <text evidence="4">The sequence shown here is derived from an EMBL/GenBank/DDBJ whole genome shotgun (WGS) entry which is preliminary data.</text>
</comment>
<dbReference type="PANTHER" id="PTHR33921:SF15">
    <property type="entry name" value="CALVIN CYCLE PROTEIN CP12-2, CHLOROPLASTIC"/>
    <property type="match status" value="1"/>
</dbReference>
<protein>
    <recommendedName>
        <fullName evidence="3">CP12 domain-containing protein</fullName>
    </recommendedName>
</protein>
<organism evidence="4 5">
    <name type="scientific">[Myrmecia] bisecta</name>
    <dbReference type="NCBI Taxonomy" id="41462"/>
    <lineage>
        <taxon>Eukaryota</taxon>
        <taxon>Viridiplantae</taxon>
        <taxon>Chlorophyta</taxon>
        <taxon>core chlorophytes</taxon>
        <taxon>Trebouxiophyceae</taxon>
        <taxon>Trebouxiales</taxon>
        <taxon>Trebouxiaceae</taxon>
        <taxon>Myrmecia</taxon>
    </lineage>
</organism>
<dbReference type="InterPro" id="IPR003823">
    <property type="entry name" value="CP12_dom"/>
</dbReference>
<feature type="domain" description="CP12" evidence="3">
    <location>
        <begin position="49"/>
        <end position="114"/>
    </location>
</feature>
<keyword evidence="1" id="KW-1015">Disulfide bond</keyword>
<feature type="disulfide bond" evidence="1">
    <location>
        <begin position="61"/>
        <end position="69"/>
    </location>
</feature>
<accession>A0AAW1PWP9</accession>
<dbReference type="GO" id="GO:0009507">
    <property type="term" value="C:chloroplast"/>
    <property type="evidence" value="ECO:0007669"/>
    <property type="project" value="TreeGrafter"/>
</dbReference>
<dbReference type="AlphaFoldDB" id="A0AAW1PWP9"/>
<proteinExistence type="predicted"/>